<protein>
    <submittedName>
        <fullName evidence="2">Aldehyde dehydrogenase</fullName>
        <ecNumber evidence="2">1.-.-.-</ecNumber>
    </submittedName>
</protein>
<dbReference type="Gene3D" id="3.40.309.10">
    <property type="entry name" value="Aldehyde Dehydrogenase, Chain A, domain 2"/>
    <property type="match status" value="1"/>
</dbReference>
<keyword evidence="2" id="KW-0560">Oxidoreductase</keyword>
<organism evidence="2">
    <name type="scientific">mine drainage metagenome</name>
    <dbReference type="NCBI Taxonomy" id="410659"/>
    <lineage>
        <taxon>unclassified sequences</taxon>
        <taxon>metagenomes</taxon>
        <taxon>ecological metagenomes</taxon>
    </lineage>
</organism>
<feature type="non-terminal residue" evidence="2">
    <location>
        <position position="1"/>
    </location>
</feature>
<sequence length="160" mass="16567">KPSPAATAVGLLLHEIIAPSLPEGVFQIVLGGRTTAQALVGHPDVAAVSFTGSAAVGREVVRRASARGARVQAEMGGQNASLVLADADLERAASTVAYAAMGYAGQKCTATSRVIVERPAYDDFRERLVGAVEALQVVDSLGQPHHRGARDQRRGTDLGA</sequence>
<proteinExistence type="predicted"/>
<dbReference type="InterPro" id="IPR015590">
    <property type="entry name" value="Aldehyde_DH_dom"/>
</dbReference>
<dbReference type="GO" id="GO:0016620">
    <property type="term" value="F:oxidoreductase activity, acting on the aldehyde or oxo group of donors, NAD or NADP as acceptor"/>
    <property type="evidence" value="ECO:0007669"/>
    <property type="project" value="InterPro"/>
</dbReference>
<evidence type="ECO:0000313" key="2">
    <source>
        <dbReference type="EMBL" id="EQD30601.1"/>
    </source>
</evidence>
<dbReference type="InterPro" id="IPR016162">
    <property type="entry name" value="Ald_DH_N"/>
</dbReference>
<dbReference type="PANTHER" id="PTHR42804:SF1">
    <property type="entry name" value="ALDEHYDE DEHYDROGENASE-RELATED"/>
    <property type="match status" value="1"/>
</dbReference>
<dbReference type="Gene3D" id="3.40.605.10">
    <property type="entry name" value="Aldehyde Dehydrogenase, Chain A, domain 1"/>
    <property type="match status" value="1"/>
</dbReference>
<dbReference type="InterPro" id="IPR016163">
    <property type="entry name" value="Ald_DH_C"/>
</dbReference>
<feature type="non-terminal residue" evidence="2">
    <location>
        <position position="160"/>
    </location>
</feature>
<dbReference type="EC" id="1.-.-.-" evidence="2"/>
<dbReference type="AlphaFoldDB" id="T0Y653"/>
<gene>
    <name evidence="2" type="ORF">B1B_18332</name>
</gene>
<dbReference type="EMBL" id="AUZY01012276">
    <property type="protein sequence ID" value="EQD30601.1"/>
    <property type="molecule type" value="Genomic_DNA"/>
</dbReference>
<dbReference type="InterPro" id="IPR016161">
    <property type="entry name" value="Ald_DH/histidinol_DH"/>
</dbReference>
<comment type="caution">
    <text evidence="2">The sequence shown here is derived from an EMBL/GenBank/DDBJ whole genome shotgun (WGS) entry which is preliminary data.</text>
</comment>
<dbReference type="PANTHER" id="PTHR42804">
    <property type="entry name" value="ALDEHYDE DEHYDROGENASE"/>
    <property type="match status" value="1"/>
</dbReference>
<accession>T0Y653</accession>
<name>T0Y653_9ZZZZ</name>
<reference evidence="2" key="2">
    <citation type="journal article" date="2014" name="ISME J.">
        <title>Microbial stratification in low pH oxic and suboxic macroscopic growths along an acid mine drainage.</title>
        <authorList>
            <person name="Mendez-Garcia C."/>
            <person name="Mesa V."/>
            <person name="Sprenger R.R."/>
            <person name="Richter M."/>
            <person name="Diez M.S."/>
            <person name="Solano J."/>
            <person name="Bargiela R."/>
            <person name="Golyshina O.V."/>
            <person name="Manteca A."/>
            <person name="Ramos J.L."/>
            <person name="Gallego J.R."/>
            <person name="Llorente I."/>
            <person name="Martins Dos Santos V.A."/>
            <person name="Jensen O.N."/>
            <person name="Pelaez A.I."/>
            <person name="Sanchez J."/>
            <person name="Ferrer M."/>
        </authorList>
    </citation>
    <scope>NUCLEOTIDE SEQUENCE</scope>
</reference>
<dbReference type="Pfam" id="PF00171">
    <property type="entry name" value="Aldedh"/>
    <property type="match status" value="1"/>
</dbReference>
<dbReference type="SUPFAM" id="SSF53720">
    <property type="entry name" value="ALDH-like"/>
    <property type="match status" value="1"/>
</dbReference>
<feature type="domain" description="Aldehyde dehydrogenase" evidence="1">
    <location>
        <begin position="1"/>
        <end position="142"/>
    </location>
</feature>
<reference evidence="2" key="1">
    <citation type="submission" date="2013-08" db="EMBL/GenBank/DDBJ databases">
        <authorList>
            <person name="Mendez C."/>
            <person name="Richter M."/>
            <person name="Ferrer M."/>
            <person name="Sanchez J."/>
        </authorList>
    </citation>
    <scope>NUCLEOTIDE SEQUENCE</scope>
</reference>
<evidence type="ECO:0000259" key="1">
    <source>
        <dbReference type="Pfam" id="PF00171"/>
    </source>
</evidence>